<organism evidence="4 5">
    <name type="scientific">Dorcoceras hygrometricum</name>
    <dbReference type="NCBI Taxonomy" id="472368"/>
    <lineage>
        <taxon>Eukaryota</taxon>
        <taxon>Viridiplantae</taxon>
        <taxon>Streptophyta</taxon>
        <taxon>Embryophyta</taxon>
        <taxon>Tracheophyta</taxon>
        <taxon>Spermatophyta</taxon>
        <taxon>Magnoliopsida</taxon>
        <taxon>eudicotyledons</taxon>
        <taxon>Gunneridae</taxon>
        <taxon>Pentapetalae</taxon>
        <taxon>asterids</taxon>
        <taxon>lamiids</taxon>
        <taxon>Lamiales</taxon>
        <taxon>Gesneriaceae</taxon>
        <taxon>Didymocarpoideae</taxon>
        <taxon>Trichosporeae</taxon>
        <taxon>Loxocarpinae</taxon>
        <taxon>Dorcoceras</taxon>
    </lineage>
</organism>
<dbReference type="PANTHER" id="PTHR23424">
    <property type="entry name" value="SERUM AMYLOID A"/>
    <property type="match status" value="1"/>
</dbReference>
<accession>A0A2Z7AG06</accession>
<evidence type="ECO:0000313" key="4">
    <source>
        <dbReference type="EMBL" id="KZV20596.1"/>
    </source>
</evidence>
<dbReference type="EMBL" id="KV015602">
    <property type="protein sequence ID" value="KZV20596.1"/>
    <property type="molecule type" value="Genomic_DNA"/>
</dbReference>
<dbReference type="Gene3D" id="1.25.10.10">
    <property type="entry name" value="Leucine-rich Repeat Variant"/>
    <property type="match status" value="1"/>
</dbReference>
<name>A0A2Z7AG06_9LAMI</name>
<reference evidence="4 5" key="1">
    <citation type="journal article" date="2015" name="Proc. Natl. Acad. Sci. U.S.A.">
        <title>The resurrection genome of Boea hygrometrica: A blueprint for survival of dehydration.</title>
        <authorList>
            <person name="Xiao L."/>
            <person name="Yang G."/>
            <person name="Zhang L."/>
            <person name="Yang X."/>
            <person name="Zhao S."/>
            <person name="Ji Z."/>
            <person name="Zhou Q."/>
            <person name="Hu M."/>
            <person name="Wang Y."/>
            <person name="Chen M."/>
            <person name="Xu Y."/>
            <person name="Jin H."/>
            <person name="Xiao X."/>
            <person name="Hu G."/>
            <person name="Bao F."/>
            <person name="Hu Y."/>
            <person name="Wan P."/>
            <person name="Li L."/>
            <person name="Deng X."/>
            <person name="Kuang T."/>
            <person name="Xiang C."/>
            <person name="Zhu J.K."/>
            <person name="Oliver M.J."/>
            <person name="He Y."/>
        </authorList>
    </citation>
    <scope>NUCLEOTIDE SEQUENCE [LARGE SCALE GENOMIC DNA]</scope>
    <source>
        <strain evidence="5">cv. XS01</strain>
    </source>
</reference>
<comment type="similarity">
    <text evidence="3">Belongs to the SAAL1 family.</text>
</comment>
<dbReference type="GO" id="GO:0005634">
    <property type="term" value="C:nucleus"/>
    <property type="evidence" value="ECO:0007669"/>
    <property type="project" value="UniProtKB-SubCell"/>
</dbReference>
<dbReference type="SUPFAM" id="SSF48371">
    <property type="entry name" value="ARM repeat"/>
    <property type="match status" value="1"/>
</dbReference>
<dbReference type="InterPro" id="IPR016024">
    <property type="entry name" value="ARM-type_fold"/>
</dbReference>
<evidence type="ECO:0000256" key="1">
    <source>
        <dbReference type="ARBA" id="ARBA00004123"/>
    </source>
</evidence>
<dbReference type="OrthoDB" id="2156856at2759"/>
<dbReference type="InterPro" id="IPR052464">
    <property type="entry name" value="Synovial_Prolif_Regulator"/>
</dbReference>
<dbReference type="InterPro" id="IPR011989">
    <property type="entry name" value="ARM-like"/>
</dbReference>
<keyword evidence="5" id="KW-1185">Reference proteome</keyword>
<sequence>MAQNLVIDVLLANLMVSKSPRITEISLGIIGNLACHEILREQISSSNGLVKVIVDQLFSDDVPSLCEAFRVITTFLRNSDGCVVWAEALQTEQILSRILWISDNTLNRKLIGKSTRFLFDVLSCQQVAAILLPPMMKLGLSSLLLNLLAFELSKFREEEKPESDEVLDYILLSIEALSVMDDYLEEMCLNKQLLQLLEDLIKFHDKFEIPNACVTASTLLAKIVARATSLASEMSQDLDVLQGLLDAFPFASSVLTQASMWCFIARLLTLVRESEVSSLFLNRLVSILTKKFDLLEEEITIHLLNDMDDDPPPTAYVDALVIG</sequence>
<evidence type="ECO:0000256" key="3">
    <source>
        <dbReference type="ARBA" id="ARBA00038401"/>
    </source>
</evidence>
<comment type="subcellular location">
    <subcellularLocation>
        <location evidence="1">Nucleus</location>
    </subcellularLocation>
</comment>
<evidence type="ECO:0000256" key="2">
    <source>
        <dbReference type="ARBA" id="ARBA00023242"/>
    </source>
</evidence>
<keyword evidence="2" id="KW-0539">Nucleus</keyword>
<evidence type="ECO:0000313" key="5">
    <source>
        <dbReference type="Proteomes" id="UP000250235"/>
    </source>
</evidence>
<dbReference type="Proteomes" id="UP000250235">
    <property type="component" value="Unassembled WGS sequence"/>
</dbReference>
<dbReference type="AlphaFoldDB" id="A0A2Z7AG06"/>
<protein>
    <submittedName>
        <fullName evidence="4">ARM repeat superfamily protein isoform 1</fullName>
    </submittedName>
</protein>
<proteinExistence type="inferred from homology"/>
<dbReference type="PANTHER" id="PTHR23424:SF23">
    <property type="entry name" value="PROTEIN SAAL1"/>
    <property type="match status" value="1"/>
</dbReference>
<gene>
    <name evidence="4" type="ORF">F511_32074</name>
</gene>